<dbReference type="SUPFAM" id="SSF52343">
    <property type="entry name" value="Ferredoxin reductase-like, C-terminal NADP-linked domain"/>
    <property type="match status" value="1"/>
</dbReference>
<dbReference type="GO" id="GO:0005506">
    <property type="term" value="F:iron ion binding"/>
    <property type="evidence" value="ECO:0007669"/>
    <property type="project" value="UniProtKB-UniRule"/>
</dbReference>
<keyword evidence="3 16" id="KW-0813">Transport</keyword>
<dbReference type="Gene3D" id="1.20.990.10">
    <property type="entry name" value="NADPH-cytochrome p450 Reductase, Chain A, domain 3"/>
    <property type="match status" value="1"/>
</dbReference>
<proteinExistence type="inferred from homology"/>
<keyword evidence="13 16" id="KW-0503">Monooxygenase</keyword>
<dbReference type="InterPro" id="IPR017938">
    <property type="entry name" value="Riboflavin_synthase-like_b-brl"/>
</dbReference>
<name>A0A1V6U6P0_9EURO</name>
<dbReference type="GO" id="GO:0050660">
    <property type="term" value="F:flavin adenine dinucleotide binding"/>
    <property type="evidence" value="ECO:0007669"/>
    <property type="project" value="TreeGrafter"/>
</dbReference>
<evidence type="ECO:0000256" key="2">
    <source>
        <dbReference type="ARBA" id="ARBA00010018"/>
    </source>
</evidence>
<keyword evidence="10 16" id="KW-0249">Electron transport</keyword>
<keyword evidence="6 16" id="KW-0288">FMN</keyword>
<feature type="domain" description="Flavodoxin-like" evidence="18">
    <location>
        <begin position="470"/>
        <end position="610"/>
    </location>
</feature>
<keyword evidence="11 16" id="KW-0560">Oxidoreductase</keyword>
<dbReference type="Gene3D" id="3.40.50.360">
    <property type="match status" value="1"/>
</dbReference>
<sequence length="1062" mass="118118">MANSYTPIPGPSGLPFLGNILDVDGNSPAKSLEHLADLYGPIYTLNTFGNRRVVVSSRDLMNEACDEDRFTKVISDGLNEVRNGVQDGLFTAHHGEHNWEVAHRVLMPAFGPLTIRDMFDDMYDIAAQLVMKWAREGPNVSIEAADDFTRLTLDTLALPRLLNSLPTQANLQYTTDIEVMQQVAKDLVRERRANPSEQRDILNAMLNGRDPKTGEGMSDASIVNNMITFLIAGHETTSGALSFLMYFLLKTPHAYQKLQEEIDRVVGRNKRLTLEHLPRLVYLNACIRESLRLHPTAPAFSVGPHPDRNQENPVVIGNGKYKLAKGDSIVILLAKAMKDPAVWGSDAEEFKPERMLDEEFAKLPKNSWKPFGNGVRGCIGRPFAWQEMLIVTAVLMQNFNFSMVNPGYDMQIKQTLTIKPKDFFIRASLREGLTATKLGKVLNSDDASNEAEASMLEDNRIAQSVTGKPMNLYYGSNTGMCEALARRLASDAVQYGYSAEVKELDIAMQNLPRERPVVIITASYEGKPPDNASHFYQWLSALQGSVLDGVSFSVFGCGHRDWQSTFQKIPITVDERLEEHGGVRLCKRGCADAATSDMYSDFDSWSESALWPAIFKEFGRTGLNKSEQSNLDVKVITGARASILGQNMEEGVVLESRRLTHPDVPLKHHIKFQLPEDMTYTCGDYLAVLPTNPPDVVSKALRRFNLPSDAILEVQNPHGLTPPIPLGVPVSVSDILSSYVELSQPACKRDINILARSPSCNDDTRRHLEQFANHGDMQAKRLSPLEILIKYPSIDLSIGEYIAMLPPMRPRQYSISSSPLLNPSECTISFSVISTPLEIDEGLPSQGKYLGVASNYLSNLRTGDNVHIAVKRSQSRFKPPSDIDVPVIMACAGSGIAPFRGFIMDRAEKIKACHIPDNATSEVCPAKAILYVGCRTQGYDDVYNDELAEWQELGAVETRWAYSRPATCSAKGEYVQDRILEDQEELVELFEKGAMLFICGSAAFGGAVRDTIKKVYSNERQSRIKKDIRKDTADEMDDEDAIADEWLNGLHAKERFATDVFT</sequence>
<dbReference type="Pfam" id="PF00067">
    <property type="entry name" value="p450"/>
    <property type="match status" value="2"/>
</dbReference>
<evidence type="ECO:0000256" key="6">
    <source>
        <dbReference type="ARBA" id="ARBA00022643"/>
    </source>
</evidence>
<keyword evidence="5 16" id="KW-0285">Flavoprotein</keyword>
<feature type="binding site" description="axial binding residue" evidence="17">
    <location>
        <position position="378"/>
    </location>
    <ligand>
        <name>heme</name>
        <dbReference type="ChEBI" id="CHEBI:30413"/>
    </ligand>
    <ligandPart>
        <name>Fe</name>
        <dbReference type="ChEBI" id="CHEBI:18248"/>
    </ligandPart>
</feature>
<evidence type="ECO:0000259" key="18">
    <source>
        <dbReference type="PROSITE" id="PS50902"/>
    </source>
</evidence>
<dbReference type="InterPro" id="IPR017972">
    <property type="entry name" value="Cyt_P450_CS"/>
</dbReference>
<dbReference type="PROSITE" id="PS50902">
    <property type="entry name" value="FLAVODOXIN_LIKE"/>
    <property type="match status" value="1"/>
</dbReference>
<dbReference type="CDD" id="cd11068">
    <property type="entry name" value="CYP120A1"/>
    <property type="match status" value="1"/>
</dbReference>
<dbReference type="InterPro" id="IPR001433">
    <property type="entry name" value="OxRdtase_FAD/NAD-bd"/>
</dbReference>
<evidence type="ECO:0000256" key="3">
    <source>
        <dbReference type="ARBA" id="ARBA00022448"/>
    </source>
</evidence>
<dbReference type="InterPro" id="IPR023173">
    <property type="entry name" value="NADPH_Cyt_P450_Rdtase_alpha"/>
</dbReference>
<dbReference type="SUPFAM" id="SSF48264">
    <property type="entry name" value="Cytochrome P450"/>
    <property type="match status" value="1"/>
</dbReference>
<dbReference type="InterPro" id="IPR023206">
    <property type="entry name" value="Bifunctional_P450_P450_red"/>
</dbReference>
<comment type="cofactor">
    <cofactor evidence="16">
        <name>FAD</name>
        <dbReference type="ChEBI" id="CHEBI:57692"/>
    </cofactor>
    <cofactor evidence="16">
        <name>FMN</name>
        <dbReference type="ChEBI" id="CHEBI:58210"/>
    </cofactor>
</comment>
<comment type="catalytic activity">
    <reaction evidence="15 16">
        <text>2 oxidized [cytochrome P450] + NADPH = 2 reduced [cytochrome P450] + NADP(+) + H(+)</text>
        <dbReference type="Rhea" id="RHEA:24040"/>
        <dbReference type="Rhea" id="RHEA-COMP:14627"/>
        <dbReference type="Rhea" id="RHEA-COMP:14628"/>
        <dbReference type="ChEBI" id="CHEBI:15378"/>
        <dbReference type="ChEBI" id="CHEBI:55376"/>
        <dbReference type="ChEBI" id="CHEBI:57783"/>
        <dbReference type="ChEBI" id="CHEBI:58349"/>
        <dbReference type="ChEBI" id="CHEBI:60344"/>
        <dbReference type="EC" id="1.6.2.4"/>
    </reaction>
</comment>
<accession>A0A1V6U6P0</accession>
<evidence type="ECO:0000256" key="11">
    <source>
        <dbReference type="ARBA" id="ARBA00023002"/>
    </source>
</evidence>
<keyword evidence="8 16" id="KW-0274">FAD</keyword>
<dbReference type="EMBL" id="MDDG01000029">
    <property type="protein sequence ID" value="OQE34154.1"/>
    <property type="molecule type" value="Genomic_DNA"/>
</dbReference>
<dbReference type="GO" id="GO:0070330">
    <property type="term" value="F:aromatase activity"/>
    <property type="evidence" value="ECO:0007669"/>
    <property type="project" value="UniProtKB-UniRule"/>
</dbReference>
<dbReference type="InterPro" id="IPR008254">
    <property type="entry name" value="Flavodoxin/NO_synth"/>
</dbReference>
<dbReference type="CDD" id="cd06206">
    <property type="entry name" value="bifunctional_CYPOR"/>
    <property type="match status" value="1"/>
</dbReference>
<dbReference type="PANTHER" id="PTHR19384:SF127">
    <property type="entry name" value="BIFUNCTIONAL CYTOCHROME P450_NADPH--P450 REDUCTASE"/>
    <property type="match status" value="1"/>
</dbReference>
<comment type="catalytic activity">
    <reaction evidence="14 16">
        <text>an organic molecule + reduced [NADPH--hemoprotein reductase] + O2 = an alcohol + oxidized [NADPH--hemoprotein reductase] + H2O + H(+)</text>
        <dbReference type="Rhea" id="RHEA:17149"/>
        <dbReference type="Rhea" id="RHEA-COMP:11964"/>
        <dbReference type="Rhea" id="RHEA-COMP:11965"/>
        <dbReference type="ChEBI" id="CHEBI:15377"/>
        <dbReference type="ChEBI" id="CHEBI:15378"/>
        <dbReference type="ChEBI" id="CHEBI:15379"/>
        <dbReference type="ChEBI" id="CHEBI:30879"/>
        <dbReference type="ChEBI" id="CHEBI:57618"/>
        <dbReference type="ChEBI" id="CHEBI:58210"/>
        <dbReference type="ChEBI" id="CHEBI:142491"/>
        <dbReference type="EC" id="1.14.14.1"/>
    </reaction>
</comment>
<evidence type="ECO:0000256" key="16">
    <source>
        <dbReference type="PIRNR" id="PIRNR000209"/>
    </source>
</evidence>
<dbReference type="PRINTS" id="PR00371">
    <property type="entry name" value="FPNCR"/>
</dbReference>
<dbReference type="PRINTS" id="PR00369">
    <property type="entry name" value="FLAVODOXIN"/>
</dbReference>
<dbReference type="Gene3D" id="3.40.50.80">
    <property type="entry name" value="Nucleotide-binding domain of ferredoxin-NADP reductase (FNR) module"/>
    <property type="match status" value="1"/>
</dbReference>
<comment type="similarity">
    <text evidence="2 16">In the N-terminal section; belongs to the cytochrome P450 family.</text>
</comment>
<dbReference type="STRING" id="36646.A0A1V6U6P0"/>
<dbReference type="InterPro" id="IPR001094">
    <property type="entry name" value="Flavdoxin-like"/>
</dbReference>
<dbReference type="Pfam" id="PF00258">
    <property type="entry name" value="Flavodoxin_1"/>
    <property type="match status" value="1"/>
</dbReference>
<dbReference type="Proteomes" id="UP000191500">
    <property type="component" value="Unassembled WGS sequence"/>
</dbReference>
<evidence type="ECO:0000313" key="21">
    <source>
        <dbReference type="Proteomes" id="UP000191500"/>
    </source>
</evidence>
<keyword evidence="7 16" id="KW-0479">Metal-binding</keyword>
<keyword evidence="4 16" id="KW-0349">Heme</keyword>
<dbReference type="GO" id="GO:0003958">
    <property type="term" value="F:NADPH-hemoprotein reductase activity"/>
    <property type="evidence" value="ECO:0007669"/>
    <property type="project" value="UniProtKB-UniRule"/>
</dbReference>
<dbReference type="Pfam" id="PF00175">
    <property type="entry name" value="NAD_binding_1"/>
    <property type="match status" value="1"/>
</dbReference>
<evidence type="ECO:0000256" key="9">
    <source>
        <dbReference type="ARBA" id="ARBA00022857"/>
    </source>
</evidence>
<dbReference type="GO" id="GO:0043386">
    <property type="term" value="P:mycotoxin biosynthetic process"/>
    <property type="evidence" value="ECO:0007669"/>
    <property type="project" value="UniProtKB-ARBA"/>
</dbReference>
<dbReference type="EC" id="1.14.14.1" evidence="16"/>
<dbReference type="Gene3D" id="1.10.630.10">
    <property type="entry name" value="Cytochrome P450"/>
    <property type="match status" value="1"/>
</dbReference>
<keyword evidence="9 16" id="KW-0521">NADP</keyword>
<feature type="domain" description="FAD-binding FR-type" evidence="19">
    <location>
        <begin position="646"/>
        <end position="880"/>
    </location>
</feature>
<dbReference type="PROSITE" id="PS00086">
    <property type="entry name" value="CYTOCHROME_P450"/>
    <property type="match status" value="1"/>
</dbReference>
<reference evidence="21" key="1">
    <citation type="journal article" date="2017" name="Nat. Microbiol.">
        <title>Global analysis of biosynthetic gene clusters reveals vast potential of secondary metabolite production in Penicillium species.</title>
        <authorList>
            <person name="Nielsen J.C."/>
            <person name="Grijseels S."/>
            <person name="Prigent S."/>
            <person name="Ji B."/>
            <person name="Dainat J."/>
            <person name="Nielsen K.F."/>
            <person name="Frisvad J.C."/>
            <person name="Workman M."/>
            <person name="Nielsen J."/>
        </authorList>
    </citation>
    <scope>NUCLEOTIDE SEQUENCE [LARGE SCALE GENOMIC DNA]</scope>
    <source>
        <strain evidence="21">IBT 31321</strain>
    </source>
</reference>
<dbReference type="SUPFAM" id="SSF52218">
    <property type="entry name" value="Flavoproteins"/>
    <property type="match status" value="1"/>
</dbReference>
<dbReference type="InterPro" id="IPR001709">
    <property type="entry name" value="Flavoprot_Pyr_Nucl_cyt_Rdtase"/>
</dbReference>
<dbReference type="PIRSF" id="PIRSF000209">
    <property type="entry name" value="Bifunctional_P450_P450R"/>
    <property type="match status" value="1"/>
</dbReference>
<dbReference type="SUPFAM" id="SSF63380">
    <property type="entry name" value="Riboflavin synthase domain-like"/>
    <property type="match status" value="1"/>
</dbReference>
<protein>
    <recommendedName>
        <fullName evidence="16">Bifunctional cytochrome P450/NADPH--P450 reductase</fullName>
    </recommendedName>
    <domain>
        <recommendedName>
            <fullName evidence="16">Cytochrome P450</fullName>
            <ecNumber evidence="16">1.14.14.1</ecNumber>
        </recommendedName>
    </domain>
    <domain>
        <recommendedName>
            <fullName evidence="16">NADPH--cytochrome P450 reductase</fullName>
            <ecNumber evidence="16">1.6.2.4</ecNumber>
        </recommendedName>
    </domain>
</protein>
<evidence type="ECO:0000256" key="14">
    <source>
        <dbReference type="ARBA" id="ARBA00047827"/>
    </source>
</evidence>
<comment type="caution">
    <text evidence="20">The sequence shown here is derived from an EMBL/GenBank/DDBJ whole genome shotgun (WGS) entry which is preliminary data.</text>
</comment>
<gene>
    <name evidence="20" type="ORF">PENCOP_c029G01216</name>
</gene>
<evidence type="ECO:0000256" key="4">
    <source>
        <dbReference type="ARBA" id="ARBA00022617"/>
    </source>
</evidence>
<evidence type="ECO:0000256" key="17">
    <source>
        <dbReference type="PIRSR" id="PIRSR000209-1"/>
    </source>
</evidence>
<evidence type="ECO:0000256" key="5">
    <source>
        <dbReference type="ARBA" id="ARBA00022630"/>
    </source>
</evidence>
<dbReference type="InterPro" id="IPR003097">
    <property type="entry name" value="CysJ-like_FAD-binding"/>
</dbReference>
<keyword evidence="21" id="KW-1185">Reference proteome</keyword>
<dbReference type="Gene3D" id="2.40.30.10">
    <property type="entry name" value="Translation factors"/>
    <property type="match status" value="1"/>
</dbReference>
<dbReference type="InterPro" id="IPR036396">
    <property type="entry name" value="Cyt_P450_sf"/>
</dbReference>
<keyword evidence="12 16" id="KW-0408">Iron</keyword>
<dbReference type="EC" id="1.6.2.4" evidence="16"/>
<dbReference type="GO" id="GO:0010181">
    <property type="term" value="F:FMN binding"/>
    <property type="evidence" value="ECO:0007669"/>
    <property type="project" value="UniProtKB-UniRule"/>
</dbReference>
<dbReference type="GO" id="GO:0005829">
    <property type="term" value="C:cytosol"/>
    <property type="evidence" value="ECO:0007669"/>
    <property type="project" value="TreeGrafter"/>
</dbReference>
<dbReference type="AlphaFoldDB" id="A0A1V6U6P0"/>
<evidence type="ECO:0000313" key="20">
    <source>
        <dbReference type="EMBL" id="OQE34154.1"/>
    </source>
</evidence>
<dbReference type="InterPro" id="IPR001128">
    <property type="entry name" value="Cyt_P450"/>
</dbReference>
<comment type="cofactor">
    <cofactor evidence="1 16 17">
        <name>heme</name>
        <dbReference type="ChEBI" id="CHEBI:30413"/>
    </cofactor>
</comment>
<evidence type="ECO:0000256" key="15">
    <source>
        <dbReference type="ARBA" id="ARBA00049342"/>
    </source>
</evidence>
<dbReference type="InterPro" id="IPR029039">
    <property type="entry name" value="Flavoprotein-like_sf"/>
</dbReference>
<evidence type="ECO:0000259" key="19">
    <source>
        <dbReference type="PROSITE" id="PS51384"/>
    </source>
</evidence>
<evidence type="ECO:0000256" key="13">
    <source>
        <dbReference type="ARBA" id="ARBA00023033"/>
    </source>
</evidence>
<organism evidence="20 21">
    <name type="scientific">Penicillium coprophilum</name>
    <dbReference type="NCBI Taxonomy" id="36646"/>
    <lineage>
        <taxon>Eukaryota</taxon>
        <taxon>Fungi</taxon>
        <taxon>Dikarya</taxon>
        <taxon>Ascomycota</taxon>
        <taxon>Pezizomycotina</taxon>
        <taxon>Eurotiomycetes</taxon>
        <taxon>Eurotiomycetidae</taxon>
        <taxon>Eurotiales</taxon>
        <taxon>Aspergillaceae</taxon>
        <taxon>Penicillium</taxon>
    </lineage>
</organism>
<dbReference type="InterPro" id="IPR017927">
    <property type="entry name" value="FAD-bd_FR_type"/>
</dbReference>
<dbReference type="Pfam" id="PF00667">
    <property type="entry name" value="FAD_binding_1"/>
    <property type="match status" value="1"/>
</dbReference>
<dbReference type="InterPro" id="IPR039261">
    <property type="entry name" value="FNR_nucleotide-bd"/>
</dbReference>
<dbReference type="GO" id="GO:0020037">
    <property type="term" value="F:heme binding"/>
    <property type="evidence" value="ECO:0007669"/>
    <property type="project" value="UniProtKB-UniRule"/>
</dbReference>
<dbReference type="PANTHER" id="PTHR19384">
    <property type="entry name" value="NITRIC OXIDE SYNTHASE-RELATED"/>
    <property type="match status" value="1"/>
</dbReference>
<evidence type="ECO:0000256" key="8">
    <source>
        <dbReference type="ARBA" id="ARBA00022827"/>
    </source>
</evidence>
<evidence type="ECO:0000256" key="7">
    <source>
        <dbReference type="ARBA" id="ARBA00022723"/>
    </source>
</evidence>
<dbReference type="PROSITE" id="PS51384">
    <property type="entry name" value="FAD_FR"/>
    <property type="match status" value="1"/>
</dbReference>
<evidence type="ECO:0000256" key="1">
    <source>
        <dbReference type="ARBA" id="ARBA00001971"/>
    </source>
</evidence>
<evidence type="ECO:0000256" key="12">
    <source>
        <dbReference type="ARBA" id="ARBA00023004"/>
    </source>
</evidence>
<evidence type="ECO:0000256" key="10">
    <source>
        <dbReference type="ARBA" id="ARBA00022982"/>
    </source>
</evidence>